<evidence type="ECO:0000256" key="3">
    <source>
        <dbReference type="ARBA" id="ARBA00022741"/>
    </source>
</evidence>
<dbReference type="GO" id="GO:0005524">
    <property type="term" value="F:ATP binding"/>
    <property type="evidence" value="ECO:0007669"/>
    <property type="project" value="UniProtKB-UniRule"/>
</dbReference>
<dbReference type="Gene3D" id="3.30.930.10">
    <property type="entry name" value="Bira Bifunctional Protein, Domain 2"/>
    <property type="match status" value="1"/>
</dbReference>
<dbReference type="GO" id="GO:0004827">
    <property type="term" value="F:proline-tRNA ligase activity"/>
    <property type="evidence" value="ECO:0007669"/>
    <property type="project" value="UniProtKB-UniRule"/>
</dbReference>
<evidence type="ECO:0000256" key="2">
    <source>
        <dbReference type="ARBA" id="ARBA00022598"/>
    </source>
</evidence>
<dbReference type="PROSITE" id="PS50862">
    <property type="entry name" value="AA_TRNA_LIGASE_II"/>
    <property type="match status" value="1"/>
</dbReference>
<accession>A0AAX3F222</accession>
<dbReference type="GO" id="GO:0006433">
    <property type="term" value="P:prolyl-tRNA aminoacylation"/>
    <property type="evidence" value="ECO:0007669"/>
    <property type="project" value="UniProtKB-UniRule"/>
</dbReference>
<gene>
    <name evidence="8 10" type="primary">proS</name>
    <name evidence="10" type="ORF">OIE46_02645</name>
</gene>
<dbReference type="RefSeq" id="WP_020003011.1">
    <property type="nucleotide sequence ID" value="NZ_CP034544.1"/>
</dbReference>
<dbReference type="Pfam" id="PF03129">
    <property type="entry name" value="HGTP_anticodon"/>
    <property type="match status" value="1"/>
</dbReference>
<keyword evidence="4 8" id="KW-0067">ATP-binding</keyword>
<dbReference type="Proteomes" id="UP001164481">
    <property type="component" value="Chromosome"/>
</dbReference>
<dbReference type="EMBL" id="CP107525">
    <property type="protein sequence ID" value="UZW64255.1"/>
    <property type="molecule type" value="Genomic_DNA"/>
</dbReference>
<evidence type="ECO:0000256" key="4">
    <source>
        <dbReference type="ARBA" id="ARBA00022840"/>
    </source>
</evidence>
<dbReference type="Pfam" id="PF00587">
    <property type="entry name" value="tRNA-synt_2b"/>
    <property type="match status" value="1"/>
</dbReference>
<dbReference type="PANTHER" id="PTHR43382:SF2">
    <property type="entry name" value="BIFUNCTIONAL GLUTAMATE_PROLINE--TRNA LIGASE"/>
    <property type="match status" value="1"/>
</dbReference>
<proteinExistence type="inferred from homology"/>
<evidence type="ECO:0000256" key="6">
    <source>
        <dbReference type="ARBA" id="ARBA00023146"/>
    </source>
</evidence>
<dbReference type="InterPro" id="IPR036621">
    <property type="entry name" value="Anticodon-bd_dom_sf"/>
</dbReference>
<evidence type="ECO:0000256" key="1">
    <source>
        <dbReference type="ARBA" id="ARBA00022490"/>
    </source>
</evidence>
<organism evidence="10 11">
    <name type="scientific">Mycoplasmopsis synoviae</name>
    <name type="common">Mycoplasma synoviae</name>
    <dbReference type="NCBI Taxonomy" id="2109"/>
    <lineage>
        <taxon>Bacteria</taxon>
        <taxon>Bacillati</taxon>
        <taxon>Mycoplasmatota</taxon>
        <taxon>Mycoplasmoidales</taxon>
        <taxon>Metamycoplasmataceae</taxon>
        <taxon>Mycoplasmopsis</taxon>
    </lineage>
</organism>
<reference evidence="10" key="2">
    <citation type="submission" date="2022-11" db="EMBL/GenBank/DDBJ databases">
        <title>complete genomes of mycoplasma synoviae ZX313 strain and SD2 strain.</title>
        <authorList>
            <person name="Zhong Q."/>
        </authorList>
    </citation>
    <scope>NUCLEOTIDE SEQUENCE</scope>
    <source>
        <strain evidence="10">SD2</strain>
    </source>
</reference>
<feature type="domain" description="Aminoacyl-transfer RNA synthetases class-II family profile" evidence="9">
    <location>
        <begin position="35"/>
        <end position="282"/>
    </location>
</feature>
<dbReference type="GO" id="GO:0005737">
    <property type="term" value="C:cytoplasm"/>
    <property type="evidence" value="ECO:0007669"/>
    <property type="project" value="UniProtKB-SubCell"/>
</dbReference>
<dbReference type="InterPro" id="IPR004154">
    <property type="entry name" value="Anticodon-bd"/>
</dbReference>
<dbReference type="InterPro" id="IPR045864">
    <property type="entry name" value="aa-tRNA-synth_II/BPL/LPL"/>
</dbReference>
<dbReference type="FunFam" id="3.30.930.10:FF:000037">
    <property type="entry name" value="Proline--tRNA ligase"/>
    <property type="match status" value="1"/>
</dbReference>
<dbReference type="InterPro" id="IPR017449">
    <property type="entry name" value="Pro-tRNA_synth_II"/>
</dbReference>
<dbReference type="GO" id="GO:0017101">
    <property type="term" value="C:aminoacyl-tRNA synthetase multienzyme complex"/>
    <property type="evidence" value="ECO:0007669"/>
    <property type="project" value="TreeGrafter"/>
</dbReference>
<dbReference type="SUPFAM" id="SSF55681">
    <property type="entry name" value="Class II aaRS and biotin synthetases"/>
    <property type="match status" value="1"/>
</dbReference>
<dbReference type="SUPFAM" id="SSF64586">
    <property type="entry name" value="C-terminal domain of ProRS"/>
    <property type="match status" value="1"/>
</dbReference>
<evidence type="ECO:0000256" key="8">
    <source>
        <dbReference type="HAMAP-Rule" id="MF_01571"/>
    </source>
</evidence>
<evidence type="ECO:0000259" key="9">
    <source>
        <dbReference type="PROSITE" id="PS50862"/>
    </source>
</evidence>
<dbReference type="HAMAP" id="MF_01571">
    <property type="entry name" value="Pro_tRNA_synth_type3"/>
    <property type="match status" value="1"/>
</dbReference>
<reference evidence="10" key="1">
    <citation type="submission" date="2022-10" db="EMBL/GenBank/DDBJ databases">
        <authorList>
            <person name="Wei X."/>
        </authorList>
    </citation>
    <scope>NUCLEOTIDE SEQUENCE</scope>
    <source>
        <strain evidence="10">SD2</strain>
    </source>
</reference>
<dbReference type="NCBIfam" id="TIGR00408">
    <property type="entry name" value="proS_fam_I"/>
    <property type="match status" value="1"/>
</dbReference>
<comment type="subunit">
    <text evidence="8">Homodimer.</text>
</comment>
<dbReference type="SMART" id="SM00946">
    <property type="entry name" value="ProRS-C_1"/>
    <property type="match status" value="1"/>
</dbReference>
<dbReference type="InterPro" id="IPR004499">
    <property type="entry name" value="Pro-tRNA-ligase_IIa_arc-type"/>
</dbReference>
<evidence type="ECO:0000256" key="7">
    <source>
        <dbReference type="ARBA" id="ARBA00047671"/>
    </source>
</evidence>
<comment type="function">
    <text evidence="8">Catalyzes the attachment of proline to tRNA(Pro) in a two-step reaction: proline is first activated by ATP to form Pro-AMP and then transferred to the acceptor end of tRNA(Pro).</text>
</comment>
<evidence type="ECO:0000256" key="5">
    <source>
        <dbReference type="ARBA" id="ARBA00022917"/>
    </source>
</evidence>
<comment type="similarity">
    <text evidence="8">Belongs to the class-II aminoacyl-tRNA synthetase family. ProS type 3 subfamily.</text>
</comment>
<dbReference type="InterPro" id="IPR006195">
    <property type="entry name" value="aa-tRNA-synth_II"/>
</dbReference>
<protein>
    <recommendedName>
        <fullName evidence="8">Proline--tRNA ligase</fullName>
        <ecNumber evidence="8">6.1.1.15</ecNumber>
    </recommendedName>
    <alternativeName>
        <fullName evidence="8">Prolyl-tRNA synthetase</fullName>
        <shortName evidence="8">ProRS</shortName>
    </alternativeName>
</protein>
<dbReference type="PANTHER" id="PTHR43382">
    <property type="entry name" value="PROLYL-TRNA SYNTHETASE"/>
    <property type="match status" value="1"/>
</dbReference>
<name>A0AAX3F222_MYCSY</name>
<dbReference type="InterPro" id="IPR002316">
    <property type="entry name" value="Pro-tRNA-ligase_IIa"/>
</dbReference>
<dbReference type="GeneID" id="93530272"/>
<dbReference type="InterPro" id="IPR016061">
    <property type="entry name" value="Pro-tRNA_ligase_II_C"/>
</dbReference>
<comment type="subcellular location">
    <subcellularLocation>
        <location evidence="8">Cytoplasm</location>
    </subcellularLocation>
</comment>
<comment type="catalytic activity">
    <reaction evidence="7 8">
        <text>tRNA(Pro) + L-proline + ATP = L-prolyl-tRNA(Pro) + AMP + diphosphate</text>
        <dbReference type="Rhea" id="RHEA:14305"/>
        <dbReference type="Rhea" id="RHEA-COMP:9700"/>
        <dbReference type="Rhea" id="RHEA-COMP:9702"/>
        <dbReference type="ChEBI" id="CHEBI:30616"/>
        <dbReference type="ChEBI" id="CHEBI:33019"/>
        <dbReference type="ChEBI" id="CHEBI:60039"/>
        <dbReference type="ChEBI" id="CHEBI:78442"/>
        <dbReference type="ChEBI" id="CHEBI:78532"/>
        <dbReference type="ChEBI" id="CHEBI:456215"/>
        <dbReference type="EC" id="6.1.1.15"/>
    </reaction>
</comment>
<dbReference type="SUPFAM" id="SSF52954">
    <property type="entry name" value="Class II aaRS ABD-related"/>
    <property type="match status" value="1"/>
</dbReference>
<dbReference type="Gene3D" id="3.40.50.800">
    <property type="entry name" value="Anticodon-binding domain"/>
    <property type="match status" value="1"/>
</dbReference>
<dbReference type="PRINTS" id="PR01046">
    <property type="entry name" value="TRNASYNTHPRO"/>
</dbReference>
<keyword evidence="5 8" id="KW-0648">Protein biosynthesis</keyword>
<keyword evidence="1 8" id="KW-0963">Cytoplasm</keyword>
<dbReference type="CDD" id="cd00778">
    <property type="entry name" value="ProRS_core_arch_euk"/>
    <property type="match status" value="1"/>
</dbReference>
<evidence type="ECO:0000313" key="11">
    <source>
        <dbReference type="Proteomes" id="UP001164481"/>
    </source>
</evidence>
<dbReference type="InterPro" id="IPR033721">
    <property type="entry name" value="ProRS_core_arch_euk"/>
</dbReference>
<dbReference type="EC" id="6.1.1.15" evidence="8"/>
<keyword evidence="3 8" id="KW-0547">Nucleotide-binding</keyword>
<sequence length="482" mass="55105">MKQLEKITPLEKDFAQWYTDVVTNGNLMNYGPAKGTIIYKPNSYGIWENIQKTLNEVFKKHGVENIYAPLFIPESLFKIEKEHVQGFNPELATVTQVGNKKLSEKLIVRPTSEVIFANLFKEDINSYNDLPKIYNQWANVVRWEKVTKPFLRTREFLWQEGHTSHSSAEEARSFTVKMIKEYEKFLKNYLAIPVVSGKKTCNEKFAGAVSTYTVEAMMKDGKALQAGTSHYLGQKFSRPYGISFKNKNNEEDFVYQTSWGVSTRLLGAIIMVHGDNRGVIIPPKIAPIKVDILEILADKNPEVSKVANKIYKELSKKLSVRLDASNKSPGFKASQSEIEGVPLRIEVGPRDLENNCVTFVRRDTLEKTKVDLENVKKEVNNYLKLIQNNLYQAAKQRLKENTVYAYNYEDFKKHIADNKFVVVPFCCVTKKEIEIKEETGATPRCILKKVKPRGVKLECVCKSDGCCDDDKAIKYVVFARAY</sequence>
<dbReference type="AlphaFoldDB" id="A0AAX3F222"/>
<dbReference type="Pfam" id="PF09180">
    <property type="entry name" value="ProRS-C_1"/>
    <property type="match status" value="1"/>
</dbReference>
<dbReference type="InterPro" id="IPR002314">
    <property type="entry name" value="aa-tRNA-synt_IIb"/>
</dbReference>
<comment type="domain">
    <text evidence="8">Consists of three domains: the N-terminal catalytic domain, the anticodon-binding domain and the C-terminal extension.</text>
</comment>
<keyword evidence="2 8" id="KW-0436">Ligase</keyword>
<evidence type="ECO:0000313" key="10">
    <source>
        <dbReference type="EMBL" id="UZW64255.1"/>
    </source>
</evidence>
<keyword evidence="6 8" id="KW-0030">Aminoacyl-tRNA synthetase</keyword>
<dbReference type="Gene3D" id="3.30.110.30">
    <property type="entry name" value="C-terminal domain of ProRS"/>
    <property type="match status" value="1"/>
</dbReference>